<accession>A0A6J4RH97</accession>
<proteinExistence type="inferred from homology"/>
<dbReference type="PANTHER" id="PTHR30576">
    <property type="entry name" value="COLANIC BIOSYNTHESIS UDP-GLUCOSE LIPID CARRIER TRANSFERASE"/>
    <property type="match status" value="1"/>
</dbReference>
<name>A0A6J4RH97_9ACTN</name>
<protein>
    <recommendedName>
        <fullName evidence="3">Bacterial sugar transferase domain-containing protein</fullName>
    </recommendedName>
</protein>
<keyword evidence="2" id="KW-0812">Transmembrane</keyword>
<comment type="similarity">
    <text evidence="1">Belongs to the bacterial sugar transferase family.</text>
</comment>
<feature type="transmembrane region" description="Helical" evidence="2">
    <location>
        <begin position="42"/>
        <end position="65"/>
    </location>
</feature>
<sequence length="231" mass="24935">MSAPIAAPPGSESTLDRVLALAAVPGHTRSVDLALRTLDVSIAGSALIVLAAPMGAVAAAVAAVSGRPVFYRGRRVGRAGRPFQTFKFRTLRPGAEDRLAGLIGAELDSRAEAEITPLGRVLRQTHVDELPQLICVLRGDMSIVGPRPVRPAFFAQLVEEIPQYWQRLVVPPGMTGLAQLRMTRSIGWEEKLSHDLEWIADRSVALYLRIVLATAVRVARRSLGAPDREPA</sequence>
<keyword evidence="2" id="KW-1133">Transmembrane helix</keyword>
<reference evidence="4" key="1">
    <citation type="submission" date="2020-02" db="EMBL/GenBank/DDBJ databases">
        <authorList>
            <person name="Meier V. D."/>
        </authorList>
    </citation>
    <scope>NUCLEOTIDE SEQUENCE</scope>
    <source>
        <strain evidence="4">AVDCRST_MAG65</strain>
    </source>
</reference>
<dbReference type="AlphaFoldDB" id="A0A6J4RH97"/>
<dbReference type="EMBL" id="CADCVL010000158">
    <property type="protein sequence ID" value="CAA9473590.1"/>
    <property type="molecule type" value="Genomic_DNA"/>
</dbReference>
<dbReference type="PANTHER" id="PTHR30576:SF0">
    <property type="entry name" value="UNDECAPRENYL-PHOSPHATE N-ACETYLGALACTOSAMINYL 1-PHOSPHATE TRANSFERASE-RELATED"/>
    <property type="match status" value="1"/>
</dbReference>
<evidence type="ECO:0000259" key="3">
    <source>
        <dbReference type="Pfam" id="PF02397"/>
    </source>
</evidence>
<evidence type="ECO:0000256" key="2">
    <source>
        <dbReference type="SAM" id="Phobius"/>
    </source>
</evidence>
<gene>
    <name evidence="4" type="ORF">AVDCRST_MAG65-942</name>
</gene>
<feature type="domain" description="Bacterial sugar transferase" evidence="3">
    <location>
        <begin position="36"/>
        <end position="218"/>
    </location>
</feature>
<dbReference type="InterPro" id="IPR003362">
    <property type="entry name" value="Bact_transf"/>
</dbReference>
<dbReference type="Pfam" id="PF02397">
    <property type="entry name" value="Bac_transf"/>
    <property type="match status" value="1"/>
</dbReference>
<keyword evidence="2" id="KW-0472">Membrane</keyword>
<evidence type="ECO:0000313" key="4">
    <source>
        <dbReference type="EMBL" id="CAA9473590.1"/>
    </source>
</evidence>
<evidence type="ECO:0000256" key="1">
    <source>
        <dbReference type="ARBA" id="ARBA00006464"/>
    </source>
</evidence>
<organism evidence="4">
    <name type="scientific">uncultured Solirubrobacteraceae bacterium</name>
    <dbReference type="NCBI Taxonomy" id="1162706"/>
    <lineage>
        <taxon>Bacteria</taxon>
        <taxon>Bacillati</taxon>
        <taxon>Actinomycetota</taxon>
        <taxon>Thermoleophilia</taxon>
        <taxon>Solirubrobacterales</taxon>
        <taxon>Solirubrobacteraceae</taxon>
        <taxon>environmental samples</taxon>
    </lineage>
</organism>
<dbReference type="GO" id="GO:0016780">
    <property type="term" value="F:phosphotransferase activity, for other substituted phosphate groups"/>
    <property type="evidence" value="ECO:0007669"/>
    <property type="project" value="TreeGrafter"/>
</dbReference>